<dbReference type="SUPFAM" id="SSF142906">
    <property type="entry name" value="YjbR-like"/>
    <property type="match status" value="1"/>
</dbReference>
<reference evidence="1" key="1">
    <citation type="submission" date="2020-10" db="EMBL/GenBank/DDBJ databases">
        <authorList>
            <person name="Gilroy R."/>
        </authorList>
    </citation>
    <scope>NUCLEOTIDE SEQUENCE</scope>
    <source>
        <strain evidence="1">CHK197-8231</strain>
    </source>
</reference>
<sequence>MRIEDEIFQKTSVDFEKLEIYGFRKVEDCYQWSKNIMNDEFQIVISIDFDGHVSGKIYDLQVCEEYTSFRIVGSKGGFASNIKDIYCATLREIRERCFQKQYFQTEQSNRIAYNVTRKYQEEIEFLWEKFPGYGIFRNRHNGKWYAVIMEIDRFKLDKSIHQNIEIINVKVDPDKVMQQLNQKGIYPAYHMNKKHWISIFLDETFSDGEIMEYIKKSRMYTELTNKKRGIDGKDSIRNSKVN</sequence>
<protein>
    <submittedName>
        <fullName evidence="1">MmcQ/YjbR family DNA-binding protein</fullName>
    </submittedName>
</protein>
<accession>A0A9D1L421</accession>
<name>A0A9D1L421_9BACT</name>
<dbReference type="GO" id="GO:0003677">
    <property type="term" value="F:DNA binding"/>
    <property type="evidence" value="ECO:0007669"/>
    <property type="project" value="UniProtKB-KW"/>
</dbReference>
<proteinExistence type="predicted"/>
<dbReference type="Pfam" id="PF04237">
    <property type="entry name" value="YjbR"/>
    <property type="match status" value="1"/>
</dbReference>
<keyword evidence="1" id="KW-0238">DNA-binding</keyword>
<organism evidence="1 2">
    <name type="scientific">Candidatus Fimihabitans intestinipullorum</name>
    <dbReference type="NCBI Taxonomy" id="2840820"/>
    <lineage>
        <taxon>Bacteria</taxon>
        <taxon>Bacillati</taxon>
        <taxon>Mycoplasmatota</taxon>
        <taxon>Mycoplasmatota incertae sedis</taxon>
        <taxon>Candidatus Fimihabitans</taxon>
    </lineage>
</organism>
<dbReference type="PANTHER" id="PTHR35145">
    <property type="entry name" value="CYTOPLASMIC PROTEIN-RELATED"/>
    <property type="match status" value="1"/>
</dbReference>
<dbReference type="Gene3D" id="3.90.1150.30">
    <property type="match status" value="1"/>
</dbReference>
<dbReference type="InterPro" id="IPR038056">
    <property type="entry name" value="YjbR-like_sf"/>
</dbReference>
<evidence type="ECO:0000313" key="1">
    <source>
        <dbReference type="EMBL" id="HIU22508.1"/>
    </source>
</evidence>
<gene>
    <name evidence="1" type="ORF">IAD49_02880</name>
</gene>
<dbReference type="InterPro" id="IPR007351">
    <property type="entry name" value="YjbR"/>
</dbReference>
<dbReference type="InterPro" id="IPR058532">
    <property type="entry name" value="YjbR/MT2646/Rv2570-like"/>
</dbReference>
<reference evidence="1" key="2">
    <citation type="journal article" date="2021" name="PeerJ">
        <title>Extensive microbial diversity within the chicken gut microbiome revealed by metagenomics and culture.</title>
        <authorList>
            <person name="Gilroy R."/>
            <person name="Ravi A."/>
            <person name="Getino M."/>
            <person name="Pursley I."/>
            <person name="Horton D.L."/>
            <person name="Alikhan N.F."/>
            <person name="Baker D."/>
            <person name="Gharbi K."/>
            <person name="Hall N."/>
            <person name="Watson M."/>
            <person name="Adriaenssens E.M."/>
            <person name="Foster-Nyarko E."/>
            <person name="Jarju S."/>
            <person name="Secka A."/>
            <person name="Antonio M."/>
            <person name="Oren A."/>
            <person name="Chaudhuri R.R."/>
            <person name="La Ragione R."/>
            <person name="Hildebrand F."/>
            <person name="Pallen M.J."/>
        </authorList>
    </citation>
    <scope>NUCLEOTIDE SEQUENCE</scope>
    <source>
        <strain evidence="1">CHK197-8231</strain>
    </source>
</reference>
<dbReference type="Proteomes" id="UP000824087">
    <property type="component" value="Unassembled WGS sequence"/>
</dbReference>
<dbReference type="EMBL" id="DVML01000017">
    <property type="protein sequence ID" value="HIU22508.1"/>
    <property type="molecule type" value="Genomic_DNA"/>
</dbReference>
<dbReference type="AlphaFoldDB" id="A0A9D1L421"/>
<comment type="caution">
    <text evidence="1">The sequence shown here is derived from an EMBL/GenBank/DDBJ whole genome shotgun (WGS) entry which is preliminary data.</text>
</comment>
<evidence type="ECO:0000313" key="2">
    <source>
        <dbReference type="Proteomes" id="UP000824087"/>
    </source>
</evidence>
<dbReference type="PANTHER" id="PTHR35145:SF1">
    <property type="entry name" value="CYTOPLASMIC PROTEIN"/>
    <property type="match status" value="1"/>
</dbReference>